<feature type="transmembrane region" description="Helical" evidence="1">
    <location>
        <begin position="316"/>
        <end position="341"/>
    </location>
</feature>
<keyword evidence="1" id="KW-1133">Transmembrane helix</keyword>
<name>A0A226DUG3_FOLCA</name>
<keyword evidence="1" id="KW-0812">Transmembrane</keyword>
<keyword evidence="4" id="KW-1185">Reference proteome</keyword>
<dbReference type="Proteomes" id="UP000198287">
    <property type="component" value="Unassembled WGS sequence"/>
</dbReference>
<reference evidence="3 4" key="1">
    <citation type="submission" date="2015-12" db="EMBL/GenBank/DDBJ databases">
        <title>The genome of Folsomia candida.</title>
        <authorList>
            <person name="Faddeeva A."/>
            <person name="Derks M.F."/>
            <person name="Anvar Y."/>
            <person name="Smit S."/>
            <person name="Van Straalen N."/>
            <person name="Roelofs D."/>
        </authorList>
    </citation>
    <scope>NUCLEOTIDE SEQUENCE [LARGE SCALE GENOMIC DNA]</scope>
    <source>
        <strain evidence="3 4">VU population</strain>
        <tissue evidence="3">Whole body</tissue>
    </source>
</reference>
<sequence length="403" mass="46091">MVLNLAFYISLFVLFLKTIHTLKAPHQLSRDVAVNLRHVPNYISGYSSNCAITILHTNIKISQKLNTFWSEIGDSLFPRDDDVEGRYHTYQLHDETKIYTFLPAIQPRPRRCAVVFVTNWFPSAPQDLLQMCLVYNTFRDINDIISGQRDVANVMLLTIMNPARTPLRADHCKRITQARIFDRTFGQSHYGILAYWQQYHFGVFHSRRKFTFSQISNPLGLWNGAFKPSLKQPEVGTIKIYTLSLWVPHPINQVDLLGEEGCYVVYCDYDIRSTRFSFVIWVTPISVYVWVGILVMITILVIFYSKSESTTVAEALFSLLATLLGHSCIYKGKFLLILVLFSIASKILLTEYEYLVTSELVAPEKSRRLGTMKEILAARYTLYHGSTPRGLAGMGKILAGDFT</sequence>
<dbReference type="AlphaFoldDB" id="A0A226DUG3"/>
<feature type="transmembrane region" description="Helical" evidence="1">
    <location>
        <begin position="278"/>
        <end position="304"/>
    </location>
</feature>
<protein>
    <submittedName>
        <fullName evidence="3">Uncharacterized protein</fullName>
    </submittedName>
</protein>
<dbReference type="EMBL" id="LNIX01000010">
    <property type="protein sequence ID" value="OXA49122.1"/>
    <property type="molecule type" value="Genomic_DNA"/>
</dbReference>
<keyword evidence="1" id="KW-0472">Membrane</keyword>
<keyword evidence="2" id="KW-0732">Signal</keyword>
<organism evidence="3 4">
    <name type="scientific">Folsomia candida</name>
    <name type="common">Springtail</name>
    <dbReference type="NCBI Taxonomy" id="158441"/>
    <lineage>
        <taxon>Eukaryota</taxon>
        <taxon>Metazoa</taxon>
        <taxon>Ecdysozoa</taxon>
        <taxon>Arthropoda</taxon>
        <taxon>Hexapoda</taxon>
        <taxon>Collembola</taxon>
        <taxon>Entomobryomorpha</taxon>
        <taxon>Isotomoidea</taxon>
        <taxon>Isotomidae</taxon>
        <taxon>Proisotominae</taxon>
        <taxon>Folsomia</taxon>
    </lineage>
</organism>
<evidence type="ECO:0000256" key="1">
    <source>
        <dbReference type="SAM" id="Phobius"/>
    </source>
</evidence>
<evidence type="ECO:0000313" key="3">
    <source>
        <dbReference type="EMBL" id="OXA49122.1"/>
    </source>
</evidence>
<comment type="caution">
    <text evidence="3">The sequence shown here is derived from an EMBL/GenBank/DDBJ whole genome shotgun (WGS) entry which is preliminary data.</text>
</comment>
<accession>A0A226DUG3</accession>
<evidence type="ECO:0000256" key="2">
    <source>
        <dbReference type="SAM" id="SignalP"/>
    </source>
</evidence>
<feature type="signal peptide" evidence="2">
    <location>
        <begin position="1"/>
        <end position="21"/>
    </location>
</feature>
<gene>
    <name evidence="3" type="ORF">Fcan01_16071</name>
</gene>
<proteinExistence type="predicted"/>
<evidence type="ECO:0000313" key="4">
    <source>
        <dbReference type="Proteomes" id="UP000198287"/>
    </source>
</evidence>
<feature type="chain" id="PRO_5013121633" evidence="2">
    <location>
        <begin position="22"/>
        <end position="403"/>
    </location>
</feature>